<comment type="caution">
    <text evidence="1">The sequence shown here is derived from an EMBL/GenBank/DDBJ whole genome shotgun (WGS) entry which is preliminary data.</text>
</comment>
<evidence type="ECO:0000313" key="1">
    <source>
        <dbReference type="EMBL" id="CAB3410220.1"/>
    </source>
</evidence>
<protein>
    <submittedName>
        <fullName evidence="1">Uncharacterized protein</fullName>
    </submittedName>
</protein>
<dbReference type="Proteomes" id="UP000494206">
    <property type="component" value="Unassembled WGS sequence"/>
</dbReference>
<dbReference type="AlphaFoldDB" id="A0A8S1FCZ8"/>
<reference evidence="1 2" key="1">
    <citation type="submission" date="2020-04" db="EMBL/GenBank/DDBJ databases">
        <authorList>
            <person name="Laetsch R D."/>
            <person name="Stevens L."/>
            <person name="Kumar S."/>
            <person name="Blaxter L. M."/>
        </authorList>
    </citation>
    <scope>NUCLEOTIDE SEQUENCE [LARGE SCALE GENOMIC DNA]</scope>
</reference>
<sequence length="90" mass="10124">MNEQCAAHWGHAFGVVSDVFEDLLVLECDPANLAANFGFLLFARLVSQIVSEFANCCRGDHHHHNIEHALNASLAFINDMRNIDRNYRGI</sequence>
<gene>
    <name evidence="1" type="ORF">CBOVIS_LOCUS11774</name>
</gene>
<keyword evidence="2" id="KW-1185">Reference proteome</keyword>
<name>A0A8S1FCZ8_9PELO</name>
<organism evidence="1 2">
    <name type="scientific">Caenorhabditis bovis</name>
    <dbReference type="NCBI Taxonomy" id="2654633"/>
    <lineage>
        <taxon>Eukaryota</taxon>
        <taxon>Metazoa</taxon>
        <taxon>Ecdysozoa</taxon>
        <taxon>Nematoda</taxon>
        <taxon>Chromadorea</taxon>
        <taxon>Rhabditida</taxon>
        <taxon>Rhabditina</taxon>
        <taxon>Rhabditomorpha</taxon>
        <taxon>Rhabditoidea</taxon>
        <taxon>Rhabditidae</taxon>
        <taxon>Peloderinae</taxon>
        <taxon>Caenorhabditis</taxon>
    </lineage>
</organism>
<dbReference type="EMBL" id="CADEPM010000010">
    <property type="protein sequence ID" value="CAB3410220.1"/>
    <property type="molecule type" value="Genomic_DNA"/>
</dbReference>
<proteinExistence type="predicted"/>
<accession>A0A8S1FCZ8</accession>
<evidence type="ECO:0000313" key="2">
    <source>
        <dbReference type="Proteomes" id="UP000494206"/>
    </source>
</evidence>